<name>A0A1Y1ZDI1_9FUNG</name>
<dbReference type="InterPro" id="IPR001138">
    <property type="entry name" value="Zn2Cys6_DnaBD"/>
</dbReference>
<dbReference type="PANTHER" id="PTHR47659:SF7">
    <property type="entry name" value="FUNGAL TRANSCRIPTIONAL REGULATORY PROTEIN, N-TERMINAL DOMAIN-CONTAINING PROTEIN"/>
    <property type="match status" value="1"/>
</dbReference>
<reference evidence="5 6" key="1">
    <citation type="submission" date="2016-07" db="EMBL/GenBank/DDBJ databases">
        <title>Pervasive Adenine N6-methylation of Active Genes in Fungi.</title>
        <authorList>
            <consortium name="DOE Joint Genome Institute"/>
            <person name="Mondo S.J."/>
            <person name="Dannebaum R.O."/>
            <person name="Kuo R.C."/>
            <person name="Labutti K."/>
            <person name="Haridas S."/>
            <person name="Kuo A."/>
            <person name="Salamov A."/>
            <person name="Ahrendt S.R."/>
            <person name="Lipzen A."/>
            <person name="Sullivan W."/>
            <person name="Andreopoulos W.B."/>
            <person name="Clum A."/>
            <person name="Lindquist E."/>
            <person name="Daum C."/>
            <person name="Ramamoorthy G.K."/>
            <person name="Gryganskyi A."/>
            <person name="Culley D."/>
            <person name="Magnuson J.K."/>
            <person name="James T.Y."/>
            <person name="O'Malley M.A."/>
            <person name="Stajich J.E."/>
            <person name="Spatafora J.W."/>
            <person name="Visel A."/>
            <person name="Grigoriev I.V."/>
        </authorList>
    </citation>
    <scope>NUCLEOTIDE SEQUENCE [LARGE SCALE GENOMIC DNA]</scope>
    <source>
        <strain evidence="5 6">CBS 931.73</strain>
    </source>
</reference>
<dbReference type="GO" id="GO:0008270">
    <property type="term" value="F:zinc ion binding"/>
    <property type="evidence" value="ECO:0007669"/>
    <property type="project" value="InterPro"/>
</dbReference>
<keyword evidence="6" id="KW-1185">Reference proteome</keyword>
<proteinExistence type="predicted"/>
<dbReference type="STRING" id="1314790.A0A1Y1ZDI1"/>
<protein>
    <recommendedName>
        <fullName evidence="4">Zn(2)-C6 fungal-type domain-containing protein</fullName>
    </recommendedName>
</protein>
<dbReference type="PROSITE" id="PS00463">
    <property type="entry name" value="ZN2_CY6_FUNGAL_1"/>
    <property type="match status" value="1"/>
</dbReference>
<evidence type="ECO:0000256" key="2">
    <source>
        <dbReference type="ARBA" id="ARBA00023242"/>
    </source>
</evidence>
<dbReference type="AlphaFoldDB" id="A0A1Y1ZDI1"/>
<evidence type="ECO:0000313" key="5">
    <source>
        <dbReference type="EMBL" id="ORY08298.1"/>
    </source>
</evidence>
<feature type="region of interest" description="Disordered" evidence="3">
    <location>
        <begin position="163"/>
        <end position="192"/>
    </location>
</feature>
<sequence length="248" mass="27713">MDSICSKHAPSETRSFTDTGTPQTIPITMLLSLNTLRTERSTNHNQTSSCIVYDIHYISGRKPILILSLSLQIPEPQPQPSMRTRPNTRVARRCKKYTASWNPVLRPIPTIEISYPTPPPSRPDNIKKVYVQKACINCKSSHVACDTSRPCLRCLRSGKSSTCIDASRRKRGRPSAKSTSSTDDSDTSIDSPIKLRPIGMVNLEDRDSLSLPGVYEAPDTIYEKTSLRAILLHPSDLDRKEPLHYPPS</sequence>
<keyword evidence="2" id="KW-0539">Nucleus</keyword>
<organism evidence="5 6">
    <name type="scientific">Basidiobolus meristosporus CBS 931.73</name>
    <dbReference type="NCBI Taxonomy" id="1314790"/>
    <lineage>
        <taxon>Eukaryota</taxon>
        <taxon>Fungi</taxon>
        <taxon>Fungi incertae sedis</taxon>
        <taxon>Zoopagomycota</taxon>
        <taxon>Entomophthoromycotina</taxon>
        <taxon>Basidiobolomycetes</taxon>
        <taxon>Basidiobolales</taxon>
        <taxon>Basidiobolaceae</taxon>
        <taxon>Basidiobolus</taxon>
    </lineage>
</organism>
<dbReference type="PANTHER" id="PTHR47659">
    <property type="entry name" value="ZN(II)2CYS6 TRANSCRIPTION FACTOR (EUROFUNG)-RELATED"/>
    <property type="match status" value="1"/>
</dbReference>
<dbReference type="InterPro" id="IPR050335">
    <property type="entry name" value="ERT1_acuK_gluconeogen_tf"/>
</dbReference>
<feature type="region of interest" description="Disordered" evidence="3">
    <location>
        <begin position="1"/>
        <end position="21"/>
    </location>
</feature>
<feature type="compositionally biased region" description="Polar residues" evidence="3">
    <location>
        <begin position="12"/>
        <end position="21"/>
    </location>
</feature>
<dbReference type="GO" id="GO:0000981">
    <property type="term" value="F:DNA-binding transcription factor activity, RNA polymerase II-specific"/>
    <property type="evidence" value="ECO:0007669"/>
    <property type="project" value="InterPro"/>
</dbReference>
<dbReference type="EMBL" id="MCFE01000002">
    <property type="protein sequence ID" value="ORY08298.1"/>
    <property type="molecule type" value="Genomic_DNA"/>
</dbReference>
<dbReference type="OrthoDB" id="1555531at2759"/>
<evidence type="ECO:0000259" key="4">
    <source>
        <dbReference type="PROSITE" id="PS50048"/>
    </source>
</evidence>
<evidence type="ECO:0000256" key="1">
    <source>
        <dbReference type="ARBA" id="ARBA00022723"/>
    </source>
</evidence>
<dbReference type="Proteomes" id="UP000193498">
    <property type="component" value="Unassembled WGS sequence"/>
</dbReference>
<dbReference type="Gene3D" id="4.10.240.10">
    <property type="entry name" value="Zn(2)-C6 fungal-type DNA-binding domain"/>
    <property type="match status" value="1"/>
</dbReference>
<feature type="domain" description="Zn(2)-C6 fungal-type" evidence="4">
    <location>
        <begin position="134"/>
        <end position="163"/>
    </location>
</feature>
<dbReference type="InterPro" id="IPR036864">
    <property type="entry name" value="Zn2-C6_fun-type_DNA-bd_sf"/>
</dbReference>
<dbReference type="InParanoid" id="A0A1Y1ZDI1"/>
<dbReference type="CDD" id="cd00067">
    <property type="entry name" value="GAL4"/>
    <property type="match status" value="1"/>
</dbReference>
<evidence type="ECO:0000256" key="3">
    <source>
        <dbReference type="SAM" id="MobiDB-lite"/>
    </source>
</evidence>
<accession>A0A1Y1ZDI1</accession>
<dbReference type="PROSITE" id="PS50048">
    <property type="entry name" value="ZN2_CY6_FUNGAL_2"/>
    <property type="match status" value="1"/>
</dbReference>
<dbReference type="Pfam" id="PF00172">
    <property type="entry name" value="Zn_clus"/>
    <property type="match status" value="1"/>
</dbReference>
<dbReference type="SMART" id="SM00066">
    <property type="entry name" value="GAL4"/>
    <property type="match status" value="1"/>
</dbReference>
<keyword evidence="1" id="KW-0479">Metal-binding</keyword>
<evidence type="ECO:0000313" key="6">
    <source>
        <dbReference type="Proteomes" id="UP000193498"/>
    </source>
</evidence>
<gene>
    <name evidence="5" type="ORF">K493DRAFT_295091</name>
</gene>
<dbReference type="SUPFAM" id="SSF57701">
    <property type="entry name" value="Zn2/Cys6 DNA-binding domain"/>
    <property type="match status" value="1"/>
</dbReference>
<comment type="caution">
    <text evidence="5">The sequence shown here is derived from an EMBL/GenBank/DDBJ whole genome shotgun (WGS) entry which is preliminary data.</text>
</comment>